<dbReference type="AlphaFoldDB" id="A0A7D6ZG70"/>
<reference evidence="2 3" key="1">
    <citation type="submission" date="2020-07" db="EMBL/GenBank/DDBJ databases">
        <authorList>
            <person name="Zhuang K."/>
            <person name="Ran Y."/>
        </authorList>
    </citation>
    <scope>NUCLEOTIDE SEQUENCE [LARGE SCALE GENOMIC DNA]</scope>
    <source>
        <strain evidence="2 3">WCH-YHL-001</strain>
    </source>
</reference>
<dbReference type="Proteomes" id="UP000515512">
    <property type="component" value="Chromosome"/>
</dbReference>
<evidence type="ECO:0000313" key="3">
    <source>
        <dbReference type="Proteomes" id="UP000515512"/>
    </source>
</evidence>
<proteinExistence type="predicted"/>
<gene>
    <name evidence="2" type="ORF">H0264_12600</name>
</gene>
<dbReference type="RefSeq" id="WP_181584122.1">
    <property type="nucleotide sequence ID" value="NZ_CP059399.1"/>
</dbReference>
<accession>A0A7D6ZG70</accession>
<name>A0A7D6ZG70_9NOCA</name>
<sequence>MPSDDPDHIEIQVIADVLDAVDTRLLECERRGWRLTVPRTRVYAAVLHAVILSARASHRIPATLDRADILDAIFDGTESPGGAGQPVEDVITSNTVHCN</sequence>
<evidence type="ECO:0000256" key="1">
    <source>
        <dbReference type="SAM" id="MobiDB-lite"/>
    </source>
</evidence>
<dbReference type="KEGG" id="nhu:H0264_12600"/>
<evidence type="ECO:0000313" key="2">
    <source>
        <dbReference type="EMBL" id="QLY32958.1"/>
    </source>
</evidence>
<feature type="region of interest" description="Disordered" evidence="1">
    <location>
        <begin position="78"/>
        <end position="99"/>
    </location>
</feature>
<keyword evidence="3" id="KW-1185">Reference proteome</keyword>
<organism evidence="2 3">
    <name type="scientific">Nocardia huaxiensis</name>
    <dbReference type="NCBI Taxonomy" id="2755382"/>
    <lineage>
        <taxon>Bacteria</taxon>
        <taxon>Bacillati</taxon>
        <taxon>Actinomycetota</taxon>
        <taxon>Actinomycetes</taxon>
        <taxon>Mycobacteriales</taxon>
        <taxon>Nocardiaceae</taxon>
        <taxon>Nocardia</taxon>
    </lineage>
</organism>
<dbReference type="EMBL" id="CP059399">
    <property type="protein sequence ID" value="QLY32958.1"/>
    <property type="molecule type" value="Genomic_DNA"/>
</dbReference>
<protein>
    <submittedName>
        <fullName evidence="2">Uncharacterized protein</fullName>
    </submittedName>
</protein>